<dbReference type="SMART" id="SM00547">
    <property type="entry name" value="ZnF_RBZ"/>
    <property type="match status" value="2"/>
</dbReference>
<evidence type="ECO:0000256" key="6">
    <source>
        <dbReference type="SAM" id="MobiDB-lite"/>
    </source>
</evidence>
<dbReference type="InterPro" id="IPR036443">
    <property type="entry name" value="Znf_RanBP2_sf"/>
</dbReference>
<evidence type="ECO:0000256" key="2">
    <source>
        <dbReference type="ARBA" id="ARBA00022771"/>
    </source>
</evidence>
<keyword evidence="1 5" id="KW-0479">Metal-binding</keyword>
<dbReference type="InterPro" id="IPR001876">
    <property type="entry name" value="Znf_RanBP2"/>
</dbReference>
<feature type="zinc finger region" description="C3H1-type" evidence="5">
    <location>
        <begin position="273"/>
        <end position="300"/>
    </location>
</feature>
<reference evidence="9" key="1">
    <citation type="submission" date="2023-10" db="EMBL/GenBank/DDBJ databases">
        <authorList>
            <person name="Chen Y."/>
            <person name="Shah S."/>
            <person name="Dougan E. K."/>
            <person name="Thang M."/>
            <person name="Chan C."/>
        </authorList>
    </citation>
    <scope>NUCLEOTIDE SEQUENCE [LARGE SCALE GENOMIC DNA]</scope>
</reference>
<dbReference type="PROSITE" id="PS01358">
    <property type="entry name" value="ZF_RANBP2_1"/>
    <property type="match status" value="1"/>
</dbReference>
<dbReference type="Proteomes" id="UP001189429">
    <property type="component" value="Unassembled WGS sequence"/>
</dbReference>
<feature type="compositionally biased region" description="Basic and acidic residues" evidence="6">
    <location>
        <begin position="173"/>
        <end position="230"/>
    </location>
</feature>
<proteinExistence type="predicted"/>
<evidence type="ECO:0000313" key="9">
    <source>
        <dbReference type="EMBL" id="CAK0858726.1"/>
    </source>
</evidence>
<evidence type="ECO:0000259" key="7">
    <source>
        <dbReference type="PROSITE" id="PS50103"/>
    </source>
</evidence>
<evidence type="ECO:0008006" key="11">
    <source>
        <dbReference type="Google" id="ProtNLM"/>
    </source>
</evidence>
<feature type="domain" description="C3H1-type" evidence="7">
    <location>
        <begin position="273"/>
        <end position="300"/>
    </location>
</feature>
<gene>
    <name evidence="9" type="ORF">PCOR1329_LOCUS48332</name>
</gene>
<dbReference type="Gene3D" id="4.10.1060.10">
    <property type="entry name" value="Zinc finger, RanBP2-type"/>
    <property type="match status" value="1"/>
</dbReference>
<comment type="caution">
    <text evidence="9">The sequence shown here is derived from an EMBL/GenBank/DDBJ whole genome shotgun (WGS) entry which is preliminary data.</text>
</comment>
<protein>
    <recommendedName>
        <fullName evidence="11">RanBP2-type domain-containing protein</fullName>
    </recommendedName>
</protein>
<feature type="region of interest" description="Disordered" evidence="6">
    <location>
        <begin position="49"/>
        <end position="230"/>
    </location>
</feature>
<evidence type="ECO:0000256" key="3">
    <source>
        <dbReference type="ARBA" id="ARBA00022833"/>
    </source>
</evidence>
<evidence type="ECO:0000313" key="10">
    <source>
        <dbReference type="Proteomes" id="UP001189429"/>
    </source>
</evidence>
<dbReference type="SUPFAM" id="SSF90209">
    <property type="entry name" value="Ran binding protein zinc finger-like"/>
    <property type="match status" value="1"/>
</dbReference>
<evidence type="ECO:0000259" key="8">
    <source>
        <dbReference type="PROSITE" id="PS50199"/>
    </source>
</evidence>
<dbReference type="EMBL" id="CAUYUJ010015837">
    <property type="protein sequence ID" value="CAK0858726.1"/>
    <property type="molecule type" value="Genomic_DNA"/>
</dbReference>
<dbReference type="PANTHER" id="PTHR23111:SF40">
    <property type="entry name" value="RNA-BINDING PROTEIN INVOLVED IN HETEROCHROMATIN ASSEMBLY-RELATED"/>
    <property type="match status" value="1"/>
</dbReference>
<name>A0ABN9UI96_9DINO</name>
<keyword evidence="2 4" id="KW-0863">Zinc-finger</keyword>
<organism evidence="9 10">
    <name type="scientific">Prorocentrum cordatum</name>
    <dbReference type="NCBI Taxonomy" id="2364126"/>
    <lineage>
        <taxon>Eukaryota</taxon>
        <taxon>Sar</taxon>
        <taxon>Alveolata</taxon>
        <taxon>Dinophyceae</taxon>
        <taxon>Prorocentrales</taxon>
        <taxon>Prorocentraceae</taxon>
        <taxon>Prorocentrum</taxon>
    </lineage>
</organism>
<feature type="compositionally biased region" description="Acidic residues" evidence="6">
    <location>
        <begin position="119"/>
        <end position="134"/>
    </location>
</feature>
<dbReference type="InterPro" id="IPR000571">
    <property type="entry name" value="Znf_CCCH"/>
</dbReference>
<accession>A0ABN9UI96</accession>
<keyword evidence="10" id="KW-1185">Reference proteome</keyword>
<dbReference type="PROSITE" id="PS50103">
    <property type="entry name" value="ZF_C3H1"/>
    <property type="match status" value="1"/>
</dbReference>
<keyword evidence="3 5" id="KW-0862">Zinc</keyword>
<feature type="compositionally biased region" description="Pro residues" evidence="6">
    <location>
        <begin position="65"/>
        <end position="79"/>
    </location>
</feature>
<feature type="domain" description="RanBP2-type" evidence="8">
    <location>
        <begin position="230"/>
        <end position="259"/>
    </location>
</feature>
<sequence>MATLKSRLQALLHEVGDAGGGTMLEDAKRVAEAVGLEFRNVKTLVEEAEQNLFGESRDAEQCSPHPAPEPQHLFPPMPPRTRAYPSEAPPPAEDDGSAAEGDAAPLEDDGALTEGEGAPAEDEEWLPPDDEDAAQEWLPPEATDGLDAEHGQLPRDAGSRAVPSRGPSPARKRPLEADPSGRVRPSRRSEDRRAPRERKGKEREKGKDKGTDKGRDRGKPGKGKGDQEMRPGDWKCESCGFHNFAKNDACKQCGKSNKAKKANRAMREFRANGSCKRFCIMWMMGSCKNSKKCTFAHAPHELAAARDLRRGSWLCEKCGRVLASTDRGCSNCHFAPTRNTLVYDERRGDFSRLSL</sequence>
<evidence type="ECO:0000256" key="5">
    <source>
        <dbReference type="PROSITE-ProRule" id="PRU00723"/>
    </source>
</evidence>
<evidence type="ECO:0000256" key="4">
    <source>
        <dbReference type="PROSITE-ProRule" id="PRU00322"/>
    </source>
</evidence>
<dbReference type="PROSITE" id="PS50199">
    <property type="entry name" value="ZF_RANBP2_2"/>
    <property type="match status" value="1"/>
</dbReference>
<dbReference type="PANTHER" id="PTHR23111">
    <property type="entry name" value="ZINC FINGER PROTEIN"/>
    <property type="match status" value="1"/>
</dbReference>
<evidence type="ECO:0000256" key="1">
    <source>
        <dbReference type="ARBA" id="ARBA00022723"/>
    </source>
</evidence>